<gene>
    <name evidence="1" type="ORF">ABID37_004585</name>
</gene>
<proteinExistence type="predicted"/>
<keyword evidence="2" id="KW-1185">Reference proteome</keyword>
<dbReference type="Proteomes" id="UP001549076">
    <property type="component" value="Unassembled WGS sequence"/>
</dbReference>
<dbReference type="RefSeq" id="WP_354199022.1">
    <property type="nucleotide sequence ID" value="NZ_JBEPML010000023.1"/>
</dbReference>
<comment type="caution">
    <text evidence="1">The sequence shown here is derived from an EMBL/GenBank/DDBJ whole genome shotgun (WGS) entry which is preliminary data.</text>
</comment>
<evidence type="ECO:0000313" key="1">
    <source>
        <dbReference type="EMBL" id="MET3794345.1"/>
    </source>
</evidence>
<reference evidence="1 2" key="1">
    <citation type="submission" date="2024-06" db="EMBL/GenBank/DDBJ databases">
        <title>Genomic Encyclopedia of Type Strains, Phase IV (KMG-IV): sequencing the most valuable type-strain genomes for metagenomic binning, comparative biology and taxonomic classification.</title>
        <authorList>
            <person name="Goeker M."/>
        </authorList>
    </citation>
    <scope>NUCLEOTIDE SEQUENCE [LARGE SCALE GENOMIC DNA]</scope>
    <source>
        <strain evidence="1 2">DSM 27865</strain>
    </source>
</reference>
<organism evidence="1 2">
    <name type="scientific">Aquamicrobium terrae</name>
    <dbReference type="NCBI Taxonomy" id="1324945"/>
    <lineage>
        <taxon>Bacteria</taxon>
        <taxon>Pseudomonadati</taxon>
        <taxon>Pseudomonadota</taxon>
        <taxon>Alphaproteobacteria</taxon>
        <taxon>Hyphomicrobiales</taxon>
        <taxon>Phyllobacteriaceae</taxon>
        <taxon>Aquamicrobium</taxon>
    </lineage>
</organism>
<evidence type="ECO:0008006" key="3">
    <source>
        <dbReference type="Google" id="ProtNLM"/>
    </source>
</evidence>
<evidence type="ECO:0000313" key="2">
    <source>
        <dbReference type="Proteomes" id="UP001549076"/>
    </source>
</evidence>
<dbReference type="EMBL" id="JBEPML010000023">
    <property type="protein sequence ID" value="MET3794345.1"/>
    <property type="molecule type" value="Genomic_DNA"/>
</dbReference>
<name>A0ABV2N6A6_9HYPH</name>
<protein>
    <recommendedName>
        <fullName evidence="3">MarR family transcriptional regulator</fullName>
    </recommendedName>
</protein>
<accession>A0ABV2N6A6</accession>
<sequence length="60" mass="6439">MITAQGKALTMLVTALQARGHLQTREFADMMGVFSVVVAEDDDLEGTILAAWAGIMKDSL</sequence>